<accession>A0AB37H667</accession>
<dbReference type="AlphaFoldDB" id="A0AB37H667"/>
<reference evidence="3 4" key="1">
    <citation type="submission" date="2020-12" db="EMBL/GenBank/DDBJ databases">
        <title>Taxonomic evaluation of the Bacillus sporothermodurans group of bacteria based on whole genome sequences.</title>
        <authorList>
            <person name="Fiedler G."/>
            <person name="Herbstmann A.-D."/>
            <person name="Doll E."/>
            <person name="Wenning M."/>
            <person name="Brinks E."/>
            <person name="Kabisch J."/>
            <person name="Breitenwieser F."/>
            <person name="Lappann M."/>
            <person name="Boehnlein C."/>
            <person name="Franz C."/>
        </authorList>
    </citation>
    <scope>NUCLEOTIDE SEQUENCE [LARGE SCALE GENOMIC DNA]</scope>
    <source>
        <strain evidence="3 4">DSM 10599</strain>
    </source>
</reference>
<proteinExistence type="predicted"/>
<dbReference type="Pfam" id="PF18705">
    <property type="entry name" value="DUF5643"/>
    <property type="match status" value="1"/>
</dbReference>
<evidence type="ECO:0000259" key="2">
    <source>
        <dbReference type="Pfam" id="PF18705"/>
    </source>
</evidence>
<dbReference type="Proteomes" id="UP000595512">
    <property type="component" value="Chromosome"/>
</dbReference>
<protein>
    <submittedName>
        <fullName evidence="3">DUF4179 domain-containing protein</fullName>
    </submittedName>
</protein>
<dbReference type="InterPro" id="IPR025436">
    <property type="entry name" value="DUF4179"/>
</dbReference>
<evidence type="ECO:0000313" key="4">
    <source>
        <dbReference type="Proteomes" id="UP000595512"/>
    </source>
</evidence>
<evidence type="ECO:0000259" key="1">
    <source>
        <dbReference type="Pfam" id="PF13786"/>
    </source>
</evidence>
<dbReference type="InterPro" id="IPR040680">
    <property type="entry name" value="DUF5643"/>
</dbReference>
<feature type="domain" description="DUF4179" evidence="1">
    <location>
        <begin position="2"/>
        <end position="51"/>
    </location>
</feature>
<evidence type="ECO:0000313" key="3">
    <source>
        <dbReference type="EMBL" id="QQX24395.1"/>
    </source>
</evidence>
<sequence length="349" mass="40356">MVQDNKGLLAAVDNEYFQKVNRSDEHHGFKVTLDSIITDEEQLVVFYSFKSSKKLPKQVWSKDVYIEKENGEKLKTGSSSCCGGDRRNQYETSISDGTFEFAEPIPKGKLTLVMKFEKYNEEWRIPFSIDQNKIGKKKTIPMKKTVTVENQQILIDHITFSPTRVGINVKFPTQNSKEIFDIQDLRFVDENGEAWSKIQNGIVAHGGNDEKTYFLQSNYFEQPKKLFLVFNKIRALDKDELNVVIDPFKKKIIQAPKDGQLHKVEFGAFDDSTDLLMFYLNEKFNGQIFDSYTDFTGKMHRLSTYIWEADGEKIGFPYKINNAISKKPITLKLIDYPAYINTDVKIQIK</sequence>
<feature type="domain" description="DUF5643" evidence="2">
    <location>
        <begin position="137"/>
        <end position="251"/>
    </location>
</feature>
<dbReference type="EMBL" id="CP066701">
    <property type="protein sequence ID" value="QQX24395.1"/>
    <property type="molecule type" value="Genomic_DNA"/>
</dbReference>
<dbReference type="KEGG" id="hspo:JGZ69_16545"/>
<dbReference type="Gene3D" id="2.60.40.1630">
    <property type="entry name" value="bacillus anthracis domain"/>
    <property type="match status" value="1"/>
</dbReference>
<organism evidence="3 4">
    <name type="scientific">Heyndrickxia sporothermodurans</name>
    <dbReference type="NCBI Taxonomy" id="46224"/>
    <lineage>
        <taxon>Bacteria</taxon>
        <taxon>Bacillati</taxon>
        <taxon>Bacillota</taxon>
        <taxon>Bacilli</taxon>
        <taxon>Bacillales</taxon>
        <taxon>Bacillaceae</taxon>
        <taxon>Heyndrickxia</taxon>
    </lineage>
</organism>
<name>A0AB37H667_9BACI</name>
<gene>
    <name evidence="3" type="ORF">JGZ69_16545</name>
</gene>
<dbReference type="Pfam" id="PF13786">
    <property type="entry name" value="DUF4179"/>
    <property type="match status" value="1"/>
</dbReference>